<dbReference type="EMBL" id="VULY01000018">
    <property type="protein sequence ID" value="MSR94356.1"/>
    <property type="molecule type" value="Genomic_DNA"/>
</dbReference>
<evidence type="ECO:0000313" key="3">
    <source>
        <dbReference type="EMBL" id="MSR94356.1"/>
    </source>
</evidence>
<dbReference type="SUPFAM" id="SSF53448">
    <property type="entry name" value="Nucleotide-diphospho-sugar transferases"/>
    <property type="match status" value="1"/>
</dbReference>
<reference evidence="3 4" key="1">
    <citation type="submission" date="2019-08" db="EMBL/GenBank/DDBJ databases">
        <title>In-depth cultivation of the pig gut microbiome towards novel bacterial diversity and tailored functional studies.</title>
        <authorList>
            <person name="Wylensek D."/>
            <person name="Hitch T.C.A."/>
            <person name="Clavel T."/>
        </authorList>
    </citation>
    <scope>NUCLEOTIDE SEQUENCE [LARGE SCALE GENOMIC DNA]</scope>
    <source>
        <strain evidence="3 4">68-1-5</strain>
    </source>
</reference>
<dbReference type="Gene3D" id="3.90.550.20">
    <property type="match status" value="1"/>
</dbReference>
<dbReference type="PANTHER" id="PTHR32385">
    <property type="entry name" value="MANNOSYL PHOSPHORYLINOSITOL CERAMIDE SYNTHASE"/>
    <property type="match status" value="1"/>
</dbReference>
<keyword evidence="4" id="KW-1185">Reference proteome</keyword>
<proteinExistence type="predicted"/>
<dbReference type="Proteomes" id="UP000434409">
    <property type="component" value="Unassembled WGS sequence"/>
</dbReference>
<organism evidence="3 4">
    <name type="scientific">Suipraeoptans intestinalis</name>
    <dbReference type="NCBI Taxonomy" id="2606628"/>
    <lineage>
        <taxon>Bacteria</taxon>
        <taxon>Bacillati</taxon>
        <taxon>Bacillota</taxon>
        <taxon>Clostridia</taxon>
        <taxon>Lachnospirales</taxon>
        <taxon>Lachnospiraceae</taxon>
        <taxon>Suipraeoptans</taxon>
    </lineage>
</organism>
<protein>
    <recommendedName>
        <fullName evidence="5">Glycosyltransferase</fullName>
    </recommendedName>
</protein>
<dbReference type="InterPro" id="IPR029044">
    <property type="entry name" value="Nucleotide-diphossugar_trans"/>
</dbReference>
<gene>
    <name evidence="3" type="ORF">FYJ34_08840</name>
</gene>
<comment type="caution">
    <text evidence="3">The sequence shown here is derived from an EMBL/GenBank/DDBJ whole genome shotgun (WGS) entry which is preliminary data.</text>
</comment>
<keyword evidence="1" id="KW-0808">Transferase</keyword>
<dbReference type="PANTHER" id="PTHR32385:SF15">
    <property type="entry name" value="INOSITOL PHOSPHOCERAMIDE MANNOSYLTRANSFERASE 1"/>
    <property type="match status" value="1"/>
</dbReference>
<evidence type="ECO:0000313" key="4">
    <source>
        <dbReference type="Proteomes" id="UP000434409"/>
    </source>
</evidence>
<dbReference type="GO" id="GO:0000030">
    <property type="term" value="F:mannosyltransferase activity"/>
    <property type="evidence" value="ECO:0007669"/>
    <property type="project" value="TreeGrafter"/>
</dbReference>
<feature type="region of interest" description="Disordered" evidence="2">
    <location>
        <begin position="1"/>
        <end position="24"/>
    </location>
</feature>
<evidence type="ECO:0008006" key="5">
    <source>
        <dbReference type="Google" id="ProtNLM"/>
    </source>
</evidence>
<evidence type="ECO:0000256" key="2">
    <source>
        <dbReference type="SAM" id="MobiDB-lite"/>
    </source>
</evidence>
<accession>A0A6N7V370</accession>
<dbReference type="InterPro" id="IPR007577">
    <property type="entry name" value="GlycoTrfase_DXD_sugar-bd_CS"/>
</dbReference>
<dbReference type="GO" id="GO:0051999">
    <property type="term" value="P:mannosyl-inositol phosphorylceramide biosynthetic process"/>
    <property type="evidence" value="ECO:0007669"/>
    <property type="project" value="TreeGrafter"/>
</dbReference>
<dbReference type="Pfam" id="PF04488">
    <property type="entry name" value="Gly_transf_sug"/>
    <property type="match status" value="1"/>
</dbReference>
<dbReference type="GO" id="GO:0016020">
    <property type="term" value="C:membrane"/>
    <property type="evidence" value="ECO:0007669"/>
    <property type="project" value="GOC"/>
</dbReference>
<dbReference type="InterPro" id="IPR051706">
    <property type="entry name" value="Glycosyltransferase_domain"/>
</dbReference>
<sequence>MEKYNRQIPKKAIKKGRSTRQKGASMLPKKIHYIWIGGNEKPELVKNCIESWKTYLPDYEIKEWNEQNFEIDCCKYAKHAYAEKKWAFVSDYMRFWILAREGGIYFDTDVELIRPIPAEILAQEAFTGMEFGGKVSPGLVFGCMPGDKTAVYMTERYESLEFDAVHPVTVNAILTSRLEKKGFRPEKGFQVVDKVAIYPEEYFCGYDLDVHEILTTEKTISIHHYSGSWTKKTLKKRVQALLKRILGVEGYRKVLFLKRGVKHVIFNRKG</sequence>
<evidence type="ECO:0000256" key="1">
    <source>
        <dbReference type="ARBA" id="ARBA00022679"/>
    </source>
</evidence>
<name>A0A6N7V370_9FIRM</name>
<dbReference type="AlphaFoldDB" id="A0A6N7V370"/>
<feature type="compositionally biased region" description="Basic residues" evidence="2">
    <location>
        <begin position="8"/>
        <end position="20"/>
    </location>
</feature>